<keyword evidence="2" id="KW-1185">Reference proteome</keyword>
<accession>A0A502FR93</accession>
<dbReference type="AlphaFoldDB" id="A0A502FR93"/>
<gene>
    <name evidence="1" type="ORF">EAH76_14620</name>
</gene>
<evidence type="ECO:0000313" key="1">
    <source>
        <dbReference type="EMBL" id="TPG51965.1"/>
    </source>
</evidence>
<dbReference type="Proteomes" id="UP000319931">
    <property type="component" value="Unassembled WGS sequence"/>
</dbReference>
<comment type="caution">
    <text evidence="1">The sequence shown here is derived from an EMBL/GenBank/DDBJ whole genome shotgun (WGS) entry which is preliminary data.</text>
</comment>
<dbReference type="OrthoDB" id="7473089at2"/>
<name>A0A502FR93_9SPHN</name>
<protein>
    <recommendedName>
        <fullName evidence="3">STAS/SEC14 domain-containing protein</fullName>
    </recommendedName>
</protein>
<organism evidence="1 2">
    <name type="scientific">Sphingomonas glacialis</name>
    <dbReference type="NCBI Taxonomy" id="658225"/>
    <lineage>
        <taxon>Bacteria</taxon>
        <taxon>Pseudomonadati</taxon>
        <taxon>Pseudomonadota</taxon>
        <taxon>Alphaproteobacteria</taxon>
        <taxon>Sphingomonadales</taxon>
        <taxon>Sphingomonadaceae</taxon>
        <taxon>Sphingomonas</taxon>
    </lineage>
</organism>
<dbReference type="RefSeq" id="WP_140851034.1">
    <property type="nucleotide sequence ID" value="NZ_RCZC01000004.1"/>
</dbReference>
<proteinExistence type="predicted"/>
<dbReference type="EMBL" id="RCZC01000004">
    <property type="protein sequence ID" value="TPG51965.1"/>
    <property type="molecule type" value="Genomic_DNA"/>
</dbReference>
<evidence type="ECO:0008006" key="3">
    <source>
        <dbReference type="Google" id="ProtNLM"/>
    </source>
</evidence>
<evidence type="ECO:0000313" key="2">
    <source>
        <dbReference type="Proteomes" id="UP000319931"/>
    </source>
</evidence>
<sequence length="124" mass="13976">MRDASYSIEVDNARGLLRIAMSGFFMEEHVRRFAADKDTAINEMGGPSCHQSTLVDIREMQIQSQEIVMAFRRVLSNQTAIAKPIAFLVSPSLARFQIRRAAGDRKAEYFTSIKAAEAWLSHPE</sequence>
<reference evidence="1 2" key="1">
    <citation type="journal article" date="2019" name="Environ. Microbiol.">
        <title>Species interactions and distinct microbial communities in high Arctic permafrost affected cryosols are associated with the CH4 and CO2 gas fluxes.</title>
        <authorList>
            <person name="Altshuler I."/>
            <person name="Hamel J."/>
            <person name="Turney S."/>
            <person name="Magnuson E."/>
            <person name="Levesque R."/>
            <person name="Greer C."/>
            <person name="Whyte L.G."/>
        </authorList>
    </citation>
    <scope>NUCLEOTIDE SEQUENCE [LARGE SCALE GENOMIC DNA]</scope>
    <source>
        <strain evidence="1 2">E6.1</strain>
    </source>
</reference>